<keyword evidence="1" id="KW-0233">DNA recombination</keyword>
<dbReference type="PROSITE" id="PS51898">
    <property type="entry name" value="TYR_RECOMBINASE"/>
    <property type="match status" value="1"/>
</dbReference>
<protein>
    <recommendedName>
        <fullName evidence="2">Tyr recombinase domain-containing protein</fullName>
    </recommendedName>
</protein>
<dbReference type="RefSeq" id="WP_343955029.1">
    <property type="nucleotide sequence ID" value="NZ_BAAAHQ010000055.1"/>
</dbReference>
<evidence type="ECO:0000256" key="1">
    <source>
        <dbReference type="ARBA" id="ARBA00023172"/>
    </source>
</evidence>
<gene>
    <name evidence="3" type="ORF">GCM10009560_74500</name>
</gene>
<accession>A0ABP4BPH6</accession>
<evidence type="ECO:0000259" key="2">
    <source>
        <dbReference type="PROSITE" id="PS51898"/>
    </source>
</evidence>
<dbReference type="Gene3D" id="1.10.443.10">
    <property type="entry name" value="Intergrase catalytic core"/>
    <property type="match status" value="1"/>
</dbReference>
<dbReference type="InterPro" id="IPR013762">
    <property type="entry name" value="Integrase-like_cat_sf"/>
</dbReference>
<evidence type="ECO:0000313" key="4">
    <source>
        <dbReference type="Proteomes" id="UP001501578"/>
    </source>
</evidence>
<keyword evidence="4" id="KW-1185">Reference proteome</keyword>
<feature type="domain" description="Tyr recombinase" evidence="2">
    <location>
        <begin position="1"/>
        <end position="74"/>
    </location>
</feature>
<name>A0ABP4BPH6_9ACTN</name>
<dbReference type="Proteomes" id="UP001501578">
    <property type="component" value="Unassembled WGS sequence"/>
</dbReference>
<dbReference type="EMBL" id="BAAAHQ010000055">
    <property type="protein sequence ID" value="GAA0952611.1"/>
    <property type="molecule type" value="Genomic_DNA"/>
</dbReference>
<dbReference type="InterPro" id="IPR002104">
    <property type="entry name" value="Integrase_catalytic"/>
</dbReference>
<evidence type="ECO:0000313" key="3">
    <source>
        <dbReference type="EMBL" id="GAA0952611.1"/>
    </source>
</evidence>
<dbReference type="SUPFAM" id="SSF56349">
    <property type="entry name" value="DNA breaking-rejoining enzymes"/>
    <property type="match status" value="1"/>
</dbReference>
<dbReference type="InterPro" id="IPR011010">
    <property type="entry name" value="DNA_brk_join_enz"/>
</dbReference>
<sequence>MATSGHSRQRRRYTTSRKEGLHQLRYYYASVMLAGGVSVRELAEYLGHADPGFTLRVYAHMMPGSHDRARKAIDDRLFRPREVAHGTGTEQ</sequence>
<comment type="caution">
    <text evidence="3">The sequence shown here is derived from an EMBL/GenBank/DDBJ whole genome shotgun (WGS) entry which is preliminary data.</text>
</comment>
<reference evidence="4" key="1">
    <citation type="journal article" date="2019" name="Int. J. Syst. Evol. Microbiol.">
        <title>The Global Catalogue of Microorganisms (GCM) 10K type strain sequencing project: providing services to taxonomists for standard genome sequencing and annotation.</title>
        <authorList>
            <consortium name="The Broad Institute Genomics Platform"/>
            <consortium name="The Broad Institute Genome Sequencing Center for Infectious Disease"/>
            <person name="Wu L."/>
            <person name="Ma J."/>
        </authorList>
    </citation>
    <scope>NUCLEOTIDE SEQUENCE [LARGE SCALE GENOMIC DNA]</scope>
    <source>
        <strain evidence="4">JCM 11136</strain>
    </source>
</reference>
<proteinExistence type="predicted"/>
<organism evidence="3 4">
    <name type="scientific">Nonomuraea longicatena</name>
    <dbReference type="NCBI Taxonomy" id="83682"/>
    <lineage>
        <taxon>Bacteria</taxon>
        <taxon>Bacillati</taxon>
        <taxon>Actinomycetota</taxon>
        <taxon>Actinomycetes</taxon>
        <taxon>Streptosporangiales</taxon>
        <taxon>Streptosporangiaceae</taxon>
        <taxon>Nonomuraea</taxon>
    </lineage>
</organism>